<dbReference type="EMBL" id="SGJD01044812">
    <property type="protein sequence ID" value="KAB0338191.1"/>
    <property type="molecule type" value="Genomic_DNA"/>
</dbReference>
<comment type="caution">
    <text evidence="4">The sequence shown here is derived from an EMBL/GenBank/DDBJ whole genome shotgun (WGS) entry which is preliminary data.</text>
</comment>
<sequence length="83" mass="9339">MDTSSCRNVQSSELQRYTWLNATLKELTSLLSTKKTGSTMSRRKKTDDSVTLQSHEFPVGDHFDITITPLNGALPPSGYMRPY</sequence>
<evidence type="ECO:0000256" key="3">
    <source>
        <dbReference type="SAM" id="MobiDB-lite"/>
    </source>
</evidence>
<dbReference type="GO" id="GO:0005634">
    <property type="term" value="C:nucleus"/>
    <property type="evidence" value="ECO:0007669"/>
    <property type="project" value="TreeGrafter"/>
</dbReference>
<name>A0A643AUB0_BALPH</name>
<keyword evidence="5" id="KW-1185">Reference proteome</keyword>
<evidence type="ECO:0000313" key="4">
    <source>
        <dbReference type="EMBL" id="KAB0338191.1"/>
    </source>
</evidence>
<dbReference type="InterPro" id="IPR010516">
    <property type="entry name" value="SAP18"/>
</dbReference>
<dbReference type="PANTHER" id="PTHR13082">
    <property type="entry name" value="SAP18"/>
    <property type="match status" value="1"/>
</dbReference>
<dbReference type="OrthoDB" id="440566at2759"/>
<comment type="similarity">
    <text evidence="1">Belongs to the SAP18 family.</text>
</comment>
<evidence type="ECO:0000256" key="2">
    <source>
        <dbReference type="ARBA" id="ARBA00030511"/>
    </source>
</evidence>
<dbReference type="GO" id="GO:0003714">
    <property type="term" value="F:transcription corepressor activity"/>
    <property type="evidence" value="ECO:0007669"/>
    <property type="project" value="TreeGrafter"/>
</dbReference>
<gene>
    <name evidence="4" type="ORF">E2I00_013005</name>
</gene>
<dbReference type="Gene3D" id="3.10.20.550">
    <property type="entry name" value="ASAP complex, SAP18 subunit"/>
    <property type="match status" value="2"/>
</dbReference>
<feature type="region of interest" description="Disordered" evidence="3">
    <location>
        <begin position="34"/>
        <end position="53"/>
    </location>
</feature>
<dbReference type="InterPro" id="IPR042534">
    <property type="entry name" value="SAP18_sf"/>
</dbReference>
<reference evidence="4 5" key="1">
    <citation type="journal article" date="2019" name="PLoS ONE">
        <title>Genomic analyses reveal an absence of contemporary introgressive admixture between fin whales and blue whales, despite known hybrids.</title>
        <authorList>
            <person name="Westbury M.V."/>
            <person name="Petersen B."/>
            <person name="Lorenzen E.D."/>
        </authorList>
    </citation>
    <scope>NUCLEOTIDE SEQUENCE [LARGE SCALE GENOMIC DNA]</scope>
    <source>
        <strain evidence="4">FinWhale-01</strain>
    </source>
</reference>
<organism evidence="4 5">
    <name type="scientific">Balaenoptera physalus</name>
    <name type="common">Fin whale</name>
    <name type="synonym">Balaena physalus</name>
    <dbReference type="NCBI Taxonomy" id="9770"/>
    <lineage>
        <taxon>Eukaryota</taxon>
        <taxon>Metazoa</taxon>
        <taxon>Chordata</taxon>
        <taxon>Craniata</taxon>
        <taxon>Vertebrata</taxon>
        <taxon>Euteleostomi</taxon>
        <taxon>Mammalia</taxon>
        <taxon>Eutheria</taxon>
        <taxon>Laurasiatheria</taxon>
        <taxon>Artiodactyla</taxon>
        <taxon>Whippomorpha</taxon>
        <taxon>Cetacea</taxon>
        <taxon>Mysticeti</taxon>
        <taxon>Balaenopteridae</taxon>
        <taxon>Balaenoptera</taxon>
    </lineage>
</organism>
<dbReference type="AlphaFoldDB" id="A0A643AUB0"/>
<dbReference type="PANTHER" id="PTHR13082:SF0">
    <property type="entry name" value="HISTONE DEACETYLASE COMPLEX SUBUNIT SAP18"/>
    <property type="match status" value="1"/>
</dbReference>
<dbReference type="Proteomes" id="UP000437017">
    <property type="component" value="Unassembled WGS sequence"/>
</dbReference>
<accession>A0A643AUB0</accession>
<evidence type="ECO:0000313" key="5">
    <source>
        <dbReference type="Proteomes" id="UP000437017"/>
    </source>
</evidence>
<protein>
    <recommendedName>
        <fullName evidence="2">18 kDa Sin3-associated polypeptide</fullName>
    </recommendedName>
</protein>
<proteinExistence type="inferred from homology"/>
<evidence type="ECO:0000256" key="1">
    <source>
        <dbReference type="ARBA" id="ARBA00009143"/>
    </source>
</evidence>